<keyword evidence="1" id="KW-1133">Transmembrane helix</keyword>
<sequence>MNPMMFKHMPGFVKKELEAISEVLHPYLKKHSKYLVFALPLLTFSVFNLFFYLITGNLYLDMIPTLAIYALMASIGLALYKESRYVKKEIENIGMEHMINRIKNSEHMNDYSKESYINTIKEQPKLGFQPFIDFLTEEHQRKQQMFGN</sequence>
<keyword evidence="1" id="KW-0812">Transmembrane</keyword>
<dbReference type="Proteomes" id="UP000480185">
    <property type="component" value="Unassembled WGS sequence"/>
</dbReference>
<gene>
    <name evidence="2" type="ORF">GH754_05940</name>
</gene>
<feature type="transmembrane region" description="Helical" evidence="1">
    <location>
        <begin position="34"/>
        <end position="54"/>
    </location>
</feature>
<proteinExistence type="predicted"/>
<comment type="caution">
    <text evidence="2">The sequence shown here is derived from an EMBL/GenBank/DDBJ whole genome shotgun (WGS) entry which is preliminary data.</text>
</comment>
<name>A0A6G1X4K4_9BACI</name>
<organism evidence="2 3">
    <name type="scientific">Salinibacillus xinjiangensis</name>
    <dbReference type="NCBI Taxonomy" id="1229268"/>
    <lineage>
        <taxon>Bacteria</taxon>
        <taxon>Bacillati</taxon>
        <taxon>Bacillota</taxon>
        <taxon>Bacilli</taxon>
        <taxon>Bacillales</taxon>
        <taxon>Bacillaceae</taxon>
        <taxon>Salinibacillus</taxon>
    </lineage>
</organism>
<keyword evidence="1" id="KW-0472">Membrane</keyword>
<reference evidence="2 3" key="1">
    <citation type="submission" date="2019-11" db="EMBL/GenBank/DDBJ databases">
        <authorList>
            <person name="Li J."/>
        </authorList>
    </citation>
    <scope>NUCLEOTIDE SEQUENCE [LARGE SCALE GENOMIC DNA]</scope>
    <source>
        <strain evidence="2 3">J4</strain>
    </source>
</reference>
<dbReference type="AlphaFoldDB" id="A0A6G1X4K4"/>
<feature type="transmembrane region" description="Helical" evidence="1">
    <location>
        <begin position="60"/>
        <end position="80"/>
    </location>
</feature>
<dbReference type="Pfam" id="PF17370">
    <property type="entry name" value="DUF5392"/>
    <property type="match status" value="1"/>
</dbReference>
<dbReference type="InterPro" id="IPR020205">
    <property type="entry name" value="Uncharacterised_YwnF_TM"/>
</dbReference>
<protein>
    <recommendedName>
        <fullName evidence="4">DUF5392 family protein</fullName>
    </recommendedName>
</protein>
<dbReference type="OrthoDB" id="2451415at2"/>
<evidence type="ECO:0008006" key="4">
    <source>
        <dbReference type="Google" id="ProtNLM"/>
    </source>
</evidence>
<accession>A0A6G1X4K4</accession>
<evidence type="ECO:0000256" key="1">
    <source>
        <dbReference type="SAM" id="Phobius"/>
    </source>
</evidence>
<evidence type="ECO:0000313" key="3">
    <source>
        <dbReference type="Proteomes" id="UP000480185"/>
    </source>
</evidence>
<evidence type="ECO:0000313" key="2">
    <source>
        <dbReference type="EMBL" id="MRG85877.1"/>
    </source>
</evidence>
<dbReference type="EMBL" id="WJNH01000003">
    <property type="protein sequence ID" value="MRG85877.1"/>
    <property type="molecule type" value="Genomic_DNA"/>
</dbReference>
<keyword evidence="3" id="KW-1185">Reference proteome</keyword>
<dbReference type="RefSeq" id="WP_153727812.1">
    <property type="nucleotide sequence ID" value="NZ_WJNH01000003.1"/>
</dbReference>